<dbReference type="Proteomes" id="UP001369815">
    <property type="component" value="Unassembled WGS sequence"/>
</dbReference>
<name>A0AAX6MYN4_9PEZI</name>
<keyword evidence="3" id="KW-1185">Reference proteome</keyword>
<dbReference type="AlphaFoldDB" id="A0AAX6MYN4"/>
<gene>
    <name evidence="2" type="ORF">Daesc_000546</name>
</gene>
<proteinExistence type="predicted"/>
<feature type="region of interest" description="Disordered" evidence="1">
    <location>
        <begin position="89"/>
        <end position="108"/>
    </location>
</feature>
<comment type="caution">
    <text evidence="2">The sequence shown here is derived from an EMBL/GenBank/DDBJ whole genome shotgun (WGS) entry which is preliminary data.</text>
</comment>
<evidence type="ECO:0000256" key="1">
    <source>
        <dbReference type="SAM" id="MobiDB-lite"/>
    </source>
</evidence>
<dbReference type="EMBL" id="JBANMG010000001">
    <property type="protein sequence ID" value="KAK6957758.1"/>
    <property type="molecule type" value="Genomic_DNA"/>
</dbReference>
<reference evidence="2 3" key="1">
    <citation type="journal article" date="2024" name="Front Chem Biol">
        <title>Unveiling the potential of Daldinia eschscholtzii MFLUCC 19-0629 through bioactivity and bioinformatics studies for enhanced sustainable agriculture production.</title>
        <authorList>
            <person name="Brooks S."/>
            <person name="Weaver J.A."/>
            <person name="Klomchit A."/>
            <person name="Alharthi S.A."/>
            <person name="Onlamun T."/>
            <person name="Nurani R."/>
            <person name="Vong T.K."/>
            <person name="Alberti F."/>
            <person name="Greco C."/>
        </authorList>
    </citation>
    <scope>NUCLEOTIDE SEQUENCE [LARGE SCALE GENOMIC DNA]</scope>
    <source>
        <strain evidence="2">MFLUCC 19-0629</strain>
    </source>
</reference>
<sequence length="319" mass="35712">MNGIKRKNTAILRYQNLRWGVRNISTLALLKGIPHHSSASKGQPKIQTTKPSNSSSTTARATPPNTWVQQETQFLISPADKLIKTHSEFLSNSQCSDPEDSDKIRQDDTTEEDVKAATLKYVLDPVSKALGRLPIKDIIIEVAMAPPSPSAIFPRERSKHCDVVFTARHKDGKETAVMCLELKNRGHVFHAEKQFKNAAVDKLEEAKLEKRMQLADNALVLSKQATVYANDYETPFVAVFDYDAIFFWRFDNLPSDRVKDRTAGTYGAGWFSKDGTEITRMLLGFAIEALKHKKLLKDEDLTVVPKGSGHEISPKDEGM</sequence>
<protein>
    <submittedName>
        <fullName evidence="2">Uncharacterized protein</fullName>
    </submittedName>
</protein>
<organism evidence="2 3">
    <name type="scientific">Daldinia eschscholtzii</name>
    <dbReference type="NCBI Taxonomy" id="292717"/>
    <lineage>
        <taxon>Eukaryota</taxon>
        <taxon>Fungi</taxon>
        <taxon>Dikarya</taxon>
        <taxon>Ascomycota</taxon>
        <taxon>Pezizomycotina</taxon>
        <taxon>Sordariomycetes</taxon>
        <taxon>Xylariomycetidae</taxon>
        <taxon>Xylariales</taxon>
        <taxon>Hypoxylaceae</taxon>
        <taxon>Daldinia</taxon>
    </lineage>
</organism>
<evidence type="ECO:0000313" key="3">
    <source>
        <dbReference type="Proteomes" id="UP001369815"/>
    </source>
</evidence>
<accession>A0AAX6MYN4</accession>
<feature type="compositionally biased region" description="Polar residues" evidence="1">
    <location>
        <begin position="37"/>
        <end position="66"/>
    </location>
</feature>
<feature type="region of interest" description="Disordered" evidence="1">
    <location>
        <begin position="35"/>
        <end position="66"/>
    </location>
</feature>
<evidence type="ECO:0000313" key="2">
    <source>
        <dbReference type="EMBL" id="KAK6957758.1"/>
    </source>
</evidence>